<accession>G2GEX1</accession>
<evidence type="ECO:0000313" key="2">
    <source>
        <dbReference type="Proteomes" id="UP000004217"/>
    </source>
</evidence>
<proteinExistence type="predicted"/>
<sequence length="109" mass="12514">MTSTFVPYRDPNDRRLRIRMTVEFPLLADDIAQVLASAHREKAPDELPLLRYTDAVHVIRTELIERGGKAPFRWRTAVERTAGTAQADALEKWAREEVRRNFPALSPSN</sequence>
<dbReference type="Proteomes" id="UP000004217">
    <property type="component" value="Unassembled WGS sequence"/>
</dbReference>
<comment type="caution">
    <text evidence="1">The sequence shown here is derived from an EMBL/GenBank/DDBJ whole genome shotgun (WGS) entry which is preliminary data.</text>
</comment>
<organism evidence="1 2">
    <name type="scientific">Streptomyces zinciresistens K42</name>
    <dbReference type="NCBI Taxonomy" id="700597"/>
    <lineage>
        <taxon>Bacteria</taxon>
        <taxon>Bacillati</taxon>
        <taxon>Actinomycetota</taxon>
        <taxon>Actinomycetes</taxon>
        <taxon>Kitasatosporales</taxon>
        <taxon>Streptomycetaceae</taxon>
        <taxon>Streptomyces</taxon>
    </lineage>
</organism>
<protein>
    <submittedName>
        <fullName evidence="1">Uncharacterized protein</fullName>
    </submittedName>
</protein>
<evidence type="ECO:0000313" key="1">
    <source>
        <dbReference type="EMBL" id="EGX57912.1"/>
    </source>
</evidence>
<name>G2GEX1_9ACTN</name>
<dbReference type="RefSeq" id="WP_007497905.1">
    <property type="nucleotide sequence ID" value="NZ_AGBF01000073.1"/>
</dbReference>
<dbReference type="OrthoDB" id="9837856at2"/>
<gene>
    <name evidence="1" type="ORF">SZN_20272</name>
</gene>
<reference evidence="1 2" key="1">
    <citation type="submission" date="2011-08" db="EMBL/GenBank/DDBJ databases">
        <authorList>
            <person name="Lin Y."/>
            <person name="Hao X."/>
            <person name="Johnstone L."/>
            <person name="Miller S.J."/>
            <person name="Wei G."/>
            <person name="Rensing C."/>
        </authorList>
    </citation>
    <scope>NUCLEOTIDE SEQUENCE [LARGE SCALE GENOMIC DNA]</scope>
    <source>
        <strain evidence="1 2">K42</strain>
    </source>
</reference>
<dbReference type="PATRIC" id="fig|700597.3.peg.3975"/>
<keyword evidence="2" id="KW-1185">Reference proteome</keyword>
<dbReference type="EMBL" id="AGBF01000073">
    <property type="protein sequence ID" value="EGX57912.1"/>
    <property type="molecule type" value="Genomic_DNA"/>
</dbReference>
<dbReference type="AlphaFoldDB" id="G2GEX1"/>